<dbReference type="STRING" id="52560.SAMN04488082_10673"/>
<evidence type="ECO:0000313" key="1">
    <source>
        <dbReference type="EMBL" id="SFJ73473.1"/>
    </source>
</evidence>
<organism evidence="1 2">
    <name type="scientific">Desulfomicrobium apsheronum</name>
    <dbReference type="NCBI Taxonomy" id="52560"/>
    <lineage>
        <taxon>Bacteria</taxon>
        <taxon>Pseudomonadati</taxon>
        <taxon>Thermodesulfobacteriota</taxon>
        <taxon>Desulfovibrionia</taxon>
        <taxon>Desulfovibrionales</taxon>
        <taxon>Desulfomicrobiaceae</taxon>
        <taxon>Desulfomicrobium</taxon>
    </lineage>
</organism>
<protein>
    <submittedName>
        <fullName evidence="1">Nucleotidyltransferase substrate binding protein, HI0074 family</fullName>
    </submittedName>
</protein>
<dbReference type="InterPro" id="IPR010235">
    <property type="entry name" value="HepT"/>
</dbReference>
<accession>A0A1I3TSM0</accession>
<dbReference type="OrthoDB" id="9810452at2"/>
<dbReference type="SUPFAM" id="SSF81593">
    <property type="entry name" value="Nucleotidyltransferase substrate binding subunit/domain"/>
    <property type="match status" value="1"/>
</dbReference>
<keyword evidence="1" id="KW-0808">Transferase</keyword>
<dbReference type="AlphaFoldDB" id="A0A1I3TSM0"/>
<sequence length="141" mass="16504">METKLARKLNNLDDALSNFSDALTLEPTLFQELVADNIKSGQIQKFEFTIELLWKTIQAFLYDVDGVDVVTPKSVAKEFVEAGYCDYSMYELFIQAINDRNQLSHIYRQEMAESIWNRLPEYEKLAKHFASIMREKYFGKE</sequence>
<dbReference type="EMBL" id="FORX01000006">
    <property type="protein sequence ID" value="SFJ73473.1"/>
    <property type="molecule type" value="Genomic_DNA"/>
</dbReference>
<keyword evidence="2" id="KW-1185">Reference proteome</keyword>
<dbReference type="NCBIfam" id="TIGR01987">
    <property type="entry name" value="HI0074"/>
    <property type="match status" value="1"/>
</dbReference>
<dbReference type="Proteomes" id="UP000198635">
    <property type="component" value="Unassembled WGS sequence"/>
</dbReference>
<proteinExistence type="predicted"/>
<name>A0A1I3TSM0_9BACT</name>
<dbReference type="GO" id="GO:0016740">
    <property type="term" value="F:transferase activity"/>
    <property type="evidence" value="ECO:0007669"/>
    <property type="project" value="UniProtKB-KW"/>
</dbReference>
<evidence type="ECO:0000313" key="2">
    <source>
        <dbReference type="Proteomes" id="UP000198635"/>
    </source>
</evidence>
<reference evidence="2" key="1">
    <citation type="submission" date="2016-10" db="EMBL/GenBank/DDBJ databases">
        <authorList>
            <person name="Varghese N."/>
            <person name="Submissions S."/>
        </authorList>
    </citation>
    <scope>NUCLEOTIDE SEQUENCE [LARGE SCALE GENOMIC DNA]</scope>
    <source>
        <strain evidence="2">DSM 5918</strain>
    </source>
</reference>
<dbReference type="RefSeq" id="WP_092373895.1">
    <property type="nucleotide sequence ID" value="NZ_FORX01000006.1"/>
</dbReference>
<gene>
    <name evidence="1" type="ORF">SAMN04488082_10673</name>
</gene>
<dbReference type="Pfam" id="PF08780">
    <property type="entry name" value="NTase_sub_bind"/>
    <property type="match status" value="1"/>
</dbReference>
<dbReference type="Gene3D" id="1.20.120.330">
    <property type="entry name" value="Nucleotidyltransferases domain 2"/>
    <property type="match status" value="1"/>
</dbReference>